<comment type="caution">
    <text evidence="13">Lacks conserved residue(s) required for the propagation of feature annotation.</text>
</comment>
<dbReference type="GO" id="GO:0018996">
    <property type="term" value="P:molting cycle, collagen and cuticulin-based cuticle"/>
    <property type="evidence" value="ECO:0007669"/>
    <property type="project" value="InterPro"/>
</dbReference>
<evidence type="ECO:0000256" key="2">
    <source>
        <dbReference type="ARBA" id="ARBA00022525"/>
    </source>
</evidence>
<dbReference type="SUPFAM" id="SSF82895">
    <property type="entry name" value="TSP-1 type 1 repeat"/>
    <property type="match status" value="1"/>
</dbReference>
<feature type="active site" evidence="14">
    <location>
        <position position="210"/>
    </location>
</feature>
<organism evidence="18 19">
    <name type="scientific">Steinernema glaseri</name>
    <dbReference type="NCBI Taxonomy" id="37863"/>
    <lineage>
        <taxon>Eukaryota</taxon>
        <taxon>Metazoa</taxon>
        <taxon>Ecdysozoa</taxon>
        <taxon>Nematoda</taxon>
        <taxon>Chromadorea</taxon>
        <taxon>Rhabditida</taxon>
        <taxon>Tylenchina</taxon>
        <taxon>Panagrolaimomorpha</taxon>
        <taxon>Strongyloidoidea</taxon>
        <taxon>Steinernematidae</taxon>
        <taxon>Steinernema</taxon>
    </lineage>
</organism>
<proteinExistence type="predicted"/>
<dbReference type="GO" id="GO:0005576">
    <property type="term" value="C:extracellular region"/>
    <property type="evidence" value="ECO:0007669"/>
    <property type="project" value="UniProtKB-SubCell"/>
</dbReference>
<keyword evidence="8 14" id="KW-0862">Zinc</keyword>
<keyword evidence="7 14" id="KW-0378">Hydrolase</keyword>
<keyword evidence="11" id="KW-0325">Glycoprotein</keyword>
<dbReference type="InterPro" id="IPR000742">
    <property type="entry name" value="EGF"/>
</dbReference>
<evidence type="ECO:0000256" key="15">
    <source>
        <dbReference type="RuleBase" id="RU361183"/>
    </source>
</evidence>
<keyword evidence="5 14" id="KW-0479">Metal-binding</keyword>
<dbReference type="SMART" id="SM00235">
    <property type="entry name" value="ZnMc"/>
    <property type="match status" value="1"/>
</dbReference>
<evidence type="ECO:0000256" key="3">
    <source>
        <dbReference type="ARBA" id="ARBA00022536"/>
    </source>
</evidence>
<evidence type="ECO:0000259" key="17">
    <source>
        <dbReference type="PROSITE" id="PS51864"/>
    </source>
</evidence>
<keyword evidence="2 12" id="KW-0964">Secreted</keyword>
<comment type="cofactor">
    <cofactor evidence="14 15">
        <name>Zn(2+)</name>
        <dbReference type="ChEBI" id="CHEBI:29105"/>
    </cofactor>
    <text evidence="14 15">Binds 1 zinc ion per subunit.</text>
</comment>
<evidence type="ECO:0000259" key="16">
    <source>
        <dbReference type="PROSITE" id="PS01180"/>
    </source>
</evidence>
<dbReference type="SUPFAM" id="SSF55486">
    <property type="entry name" value="Metalloproteases ('zincins'), catalytic domain"/>
    <property type="match status" value="1"/>
</dbReference>
<dbReference type="Gene3D" id="2.60.120.290">
    <property type="entry name" value="Spermadhesin, CUB domain"/>
    <property type="match status" value="1"/>
</dbReference>
<dbReference type="InterPro" id="IPR000884">
    <property type="entry name" value="TSP1_rpt"/>
</dbReference>
<keyword evidence="3" id="KW-0245">EGF-like domain</keyword>
<dbReference type="CDD" id="cd04280">
    <property type="entry name" value="ZnMc_astacin_like"/>
    <property type="match status" value="1"/>
</dbReference>
<evidence type="ECO:0000256" key="9">
    <source>
        <dbReference type="ARBA" id="ARBA00023049"/>
    </source>
</evidence>
<feature type="binding site" evidence="14">
    <location>
        <position position="209"/>
    </location>
    <ligand>
        <name>Zn(2+)</name>
        <dbReference type="ChEBI" id="CHEBI:29105"/>
        <note>catalytic</note>
    </ligand>
</feature>
<dbReference type="InterPro" id="IPR024079">
    <property type="entry name" value="MetalloPept_cat_dom_sf"/>
</dbReference>
<protein>
    <recommendedName>
        <fullName evidence="12">Zinc metalloproteinase</fullName>
    </recommendedName>
</protein>
<dbReference type="InterPro" id="IPR000859">
    <property type="entry name" value="CUB_dom"/>
</dbReference>
<evidence type="ECO:0000256" key="11">
    <source>
        <dbReference type="ARBA" id="ARBA00023180"/>
    </source>
</evidence>
<feature type="chain" id="PRO_5009030027" description="Zinc metalloproteinase" evidence="12 15">
    <location>
        <begin position="17"/>
        <end position="549"/>
    </location>
</feature>
<dbReference type="WBParaSite" id="L893_g7077.t1">
    <property type="protein sequence ID" value="L893_g7077.t1"/>
    <property type="gene ID" value="L893_g7077"/>
</dbReference>
<feature type="domain" description="CUB" evidence="16">
    <location>
        <begin position="348"/>
        <end position="468"/>
    </location>
</feature>
<dbReference type="Gene3D" id="3.40.390.10">
    <property type="entry name" value="Collagenase (Catalytic Domain)"/>
    <property type="match status" value="1"/>
</dbReference>
<evidence type="ECO:0000256" key="8">
    <source>
        <dbReference type="ARBA" id="ARBA00022833"/>
    </source>
</evidence>
<dbReference type="InterPro" id="IPR035914">
    <property type="entry name" value="Sperma_CUB_dom_sf"/>
</dbReference>
<dbReference type="CDD" id="cd00041">
    <property type="entry name" value="CUB"/>
    <property type="match status" value="1"/>
</dbReference>
<evidence type="ECO:0000256" key="4">
    <source>
        <dbReference type="ARBA" id="ARBA00022670"/>
    </source>
</evidence>
<dbReference type="Pfam" id="PF00090">
    <property type="entry name" value="TSP_1"/>
    <property type="match status" value="1"/>
</dbReference>
<dbReference type="PANTHER" id="PTHR10127:SF819">
    <property type="entry name" value="ZINC METALLOPROTEINASE NAS-26"/>
    <property type="match status" value="1"/>
</dbReference>
<dbReference type="InterPro" id="IPR017050">
    <property type="entry name" value="Metallopeptidase_nem"/>
</dbReference>
<dbReference type="PRINTS" id="PR00480">
    <property type="entry name" value="ASTACIN"/>
</dbReference>
<dbReference type="GO" id="GO:0006508">
    <property type="term" value="P:proteolysis"/>
    <property type="evidence" value="ECO:0007669"/>
    <property type="project" value="UniProtKB-KW"/>
</dbReference>
<dbReference type="InterPro" id="IPR001506">
    <property type="entry name" value="Peptidase_M12A"/>
</dbReference>
<feature type="binding site" evidence="14">
    <location>
        <position position="219"/>
    </location>
    <ligand>
        <name>Zn(2+)</name>
        <dbReference type="ChEBI" id="CHEBI:29105"/>
        <note>catalytic</note>
    </ligand>
</feature>
<evidence type="ECO:0000256" key="14">
    <source>
        <dbReference type="PROSITE-ProRule" id="PRU01211"/>
    </source>
</evidence>
<feature type="domain" description="Peptidase M12A" evidence="17">
    <location>
        <begin position="109"/>
        <end position="318"/>
    </location>
</feature>
<dbReference type="PROSITE" id="PS51864">
    <property type="entry name" value="ASTACIN"/>
    <property type="match status" value="1"/>
</dbReference>
<dbReference type="SMART" id="SM00209">
    <property type="entry name" value="TSP1"/>
    <property type="match status" value="1"/>
</dbReference>
<dbReference type="SMART" id="SM00042">
    <property type="entry name" value="CUB"/>
    <property type="match status" value="1"/>
</dbReference>
<evidence type="ECO:0000313" key="18">
    <source>
        <dbReference type="Proteomes" id="UP000095287"/>
    </source>
</evidence>
<evidence type="ECO:0000313" key="19">
    <source>
        <dbReference type="WBParaSite" id="L893_g7077.t1"/>
    </source>
</evidence>
<evidence type="ECO:0000256" key="7">
    <source>
        <dbReference type="ARBA" id="ARBA00022801"/>
    </source>
</evidence>
<evidence type="ECO:0000256" key="6">
    <source>
        <dbReference type="ARBA" id="ARBA00022729"/>
    </source>
</evidence>
<dbReference type="GO" id="GO:0008270">
    <property type="term" value="F:zinc ion binding"/>
    <property type="evidence" value="ECO:0007669"/>
    <property type="project" value="UniProtKB-UniRule"/>
</dbReference>
<reference evidence="19" key="1">
    <citation type="submission" date="2016-11" db="UniProtKB">
        <authorList>
            <consortium name="WormBaseParasite"/>
        </authorList>
    </citation>
    <scope>IDENTIFICATION</scope>
</reference>
<dbReference type="Proteomes" id="UP000095287">
    <property type="component" value="Unplaced"/>
</dbReference>
<dbReference type="PIRSF" id="PIRSF036365">
    <property type="entry name" value="Astacin_nematoda"/>
    <property type="match status" value="1"/>
</dbReference>
<dbReference type="GO" id="GO:0004222">
    <property type="term" value="F:metalloendopeptidase activity"/>
    <property type="evidence" value="ECO:0007669"/>
    <property type="project" value="UniProtKB-UniRule"/>
</dbReference>
<dbReference type="Pfam" id="PF01400">
    <property type="entry name" value="Astacin"/>
    <property type="match status" value="1"/>
</dbReference>
<keyword evidence="4 14" id="KW-0645">Protease</keyword>
<dbReference type="Gene3D" id="2.20.100.10">
    <property type="entry name" value="Thrombospondin type-1 (TSP1) repeat"/>
    <property type="match status" value="1"/>
</dbReference>
<dbReference type="Pfam" id="PF00431">
    <property type="entry name" value="CUB"/>
    <property type="match status" value="1"/>
</dbReference>
<dbReference type="PROSITE" id="PS00022">
    <property type="entry name" value="EGF_1"/>
    <property type="match status" value="1"/>
</dbReference>
<comment type="subcellular location">
    <subcellularLocation>
        <location evidence="1 12">Secreted</location>
    </subcellularLocation>
</comment>
<dbReference type="InterPro" id="IPR034035">
    <property type="entry name" value="Astacin-like_dom"/>
</dbReference>
<keyword evidence="10" id="KW-1015">Disulfide bond</keyword>
<dbReference type="SUPFAM" id="SSF49854">
    <property type="entry name" value="Spermadhesin, CUB domain"/>
    <property type="match status" value="1"/>
</dbReference>
<keyword evidence="9 14" id="KW-0482">Metalloprotease</keyword>
<dbReference type="PANTHER" id="PTHR10127">
    <property type="entry name" value="DISCOIDIN, CUB, EGF, LAMININ , AND ZINC METALLOPROTEASE DOMAIN CONTAINING"/>
    <property type="match status" value="1"/>
</dbReference>
<evidence type="ECO:0000256" key="10">
    <source>
        <dbReference type="ARBA" id="ARBA00023157"/>
    </source>
</evidence>
<evidence type="ECO:0000256" key="5">
    <source>
        <dbReference type="ARBA" id="ARBA00022723"/>
    </source>
</evidence>
<feature type="binding site" evidence="14">
    <location>
        <position position="213"/>
    </location>
    <ligand>
        <name>Zn(2+)</name>
        <dbReference type="ChEBI" id="CHEBI:29105"/>
        <note>catalytic</note>
    </ligand>
</feature>
<evidence type="ECO:0000256" key="13">
    <source>
        <dbReference type="PROSITE-ProRule" id="PRU00059"/>
    </source>
</evidence>
<keyword evidence="18" id="KW-1185">Reference proteome</keyword>
<dbReference type="InterPro" id="IPR036383">
    <property type="entry name" value="TSP1_rpt_sf"/>
</dbReference>
<dbReference type="AlphaFoldDB" id="A0A1I8ALX2"/>
<name>A0A1I8ALX2_9BILA</name>
<keyword evidence="6 12" id="KW-0732">Signal</keyword>
<dbReference type="InterPro" id="IPR006026">
    <property type="entry name" value="Peptidase_Metallo"/>
</dbReference>
<evidence type="ECO:0000256" key="12">
    <source>
        <dbReference type="PIRNR" id="PIRNR036365"/>
    </source>
</evidence>
<dbReference type="PROSITE" id="PS50092">
    <property type="entry name" value="TSP1"/>
    <property type="match status" value="1"/>
</dbReference>
<dbReference type="PROSITE" id="PS01180">
    <property type="entry name" value="CUB"/>
    <property type="match status" value="1"/>
</dbReference>
<evidence type="ECO:0000256" key="1">
    <source>
        <dbReference type="ARBA" id="ARBA00004613"/>
    </source>
</evidence>
<feature type="signal peptide" evidence="12 15">
    <location>
        <begin position="1"/>
        <end position="16"/>
    </location>
</feature>
<sequence>MLRSTLFFCFLLGAEAIRFQDLIHDGETDFHGVPLDKYIRSMNRILEIDAKLANTTSIVRFEDLEWNTTDANPEYSPFLPFGDLILSEEQLDALVGVYEAKLAEKEGRSAPKRLFSTSLYHWDQFPITWSVDPISTPDGGASVIRKAFAAWQERTCVTFEENAFYGNGRGHIIVTGARNGCFAHLGKANTPTQTLNLGRACGTHGVAVHEIGHSLGLFHTHRRMDRDSYVQFNQNVIKHGTLHNFLKATFDEGPQTLGLSYDYGSIMHYEPKAFTAYYGYDTLMPLQPFYETTPGQRVEPSFLDVKEVNMIYCQNVCPEKLSCKNGGYTDPKDCEKCRCPEGLGGRFCEELAESLPQCGETSKVATDEYETLSMKGKGVCYFRITAPEGHHVSLSVDYTNFDQDHHGQCQYNFLEVKHDGDLTKTGPRFCGYRSLSVVIPPSPSTREVYIIFKSHSQKYGFSLRYKADDLAGPTHAPPSQWGPWSQCSGICGGCGFRTRKSLVDTSKEEREFCNLNVCFSTLLHYMPPCCEPFYYSPYSPTLCLARPGN</sequence>
<accession>A0A1I8ALX2</accession>